<accession>M7SWC4</accession>
<sequence>MTPGLDYERCAALHNELLEIGWVGSGRRLEYDANDDQAEVLHRRTWFEYYGEDAERVRSRLSPSLAAFLERALVIDANHSLFYYVSCLAHPDYLWLNHQWEAEDTEPDRYMTLYVANDIASKLDGLVFDQSEHTAIMQMSIFDSFITQNGRQQWHPLEVVLSAWLDMATVGKAQAVDPSTDSTNSKFDPWVIRPYSQQQLDDTLQAYHDLLDAIEYRIPSSDRLSNTSAPPLLPDPILDAAHITSNFTREFMSKARRPSFRYIAPGLEIPDANWFSEQPFSAIESDPPLRDPSAPPTVQFPILLFRASSSTFHATPSPYGAGDLTGSHLPFHWPWSQVNAYPAGLYLTDSHLDGLCFEDGVQLVLPFGIGLAGYARTADGAKFGENKEEKGAFGRGKNTHGDLYQLGYVPFIESHEVRLEQVLTAWLKQVVSGQWEVGVDGVQGGIEKWREADTENGWAGYVVPMSW</sequence>
<dbReference type="OMA" id="KWREADT"/>
<organism evidence="1 2">
    <name type="scientific">Eutypa lata (strain UCR-EL1)</name>
    <name type="common">Grapevine dieback disease fungus</name>
    <name type="synonym">Eutypa armeniacae</name>
    <dbReference type="NCBI Taxonomy" id="1287681"/>
    <lineage>
        <taxon>Eukaryota</taxon>
        <taxon>Fungi</taxon>
        <taxon>Dikarya</taxon>
        <taxon>Ascomycota</taxon>
        <taxon>Pezizomycotina</taxon>
        <taxon>Sordariomycetes</taxon>
        <taxon>Xylariomycetidae</taxon>
        <taxon>Xylariales</taxon>
        <taxon>Diatrypaceae</taxon>
        <taxon>Eutypa</taxon>
    </lineage>
</organism>
<name>M7SWC4_EUTLA</name>
<evidence type="ECO:0000313" key="2">
    <source>
        <dbReference type="Proteomes" id="UP000012174"/>
    </source>
</evidence>
<proteinExistence type="predicted"/>
<evidence type="ECO:0000313" key="1">
    <source>
        <dbReference type="EMBL" id="EMR61876.1"/>
    </source>
</evidence>
<dbReference type="OrthoDB" id="3029470at2759"/>
<dbReference type="eggNOG" id="ENOG502SJ9Q">
    <property type="taxonomic scope" value="Eukaryota"/>
</dbReference>
<gene>
    <name evidence="1" type="ORF">UCREL1_11195</name>
</gene>
<dbReference type="HOGENOM" id="CLU_024460_0_0_1"/>
<dbReference type="Proteomes" id="UP000012174">
    <property type="component" value="Unassembled WGS sequence"/>
</dbReference>
<keyword evidence="2" id="KW-1185">Reference proteome</keyword>
<dbReference type="AlphaFoldDB" id="M7SWC4"/>
<reference evidence="2" key="1">
    <citation type="journal article" date="2013" name="Genome Announc.">
        <title>Draft genome sequence of the grapevine dieback fungus Eutypa lata UCR-EL1.</title>
        <authorList>
            <person name="Blanco-Ulate B."/>
            <person name="Rolshausen P.E."/>
            <person name="Cantu D."/>
        </authorList>
    </citation>
    <scope>NUCLEOTIDE SEQUENCE [LARGE SCALE GENOMIC DNA]</scope>
    <source>
        <strain evidence="2">UCR-EL1</strain>
    </source>
</reference>
<protein>
    <submittedName>
        <fullName evidence="1">Uncharacterized protein</fullName>
    </submittedName>
</protein>
<dbReference type="KEGG" id="ela:UCREL1_11195"/>
<dbReference type="EMBL" id="KB707524">
    <property type="protein sequence ID" value="EMR61876.1"/>
    <property type="molecule type" value="Genomic_DNA"/>
</dbReference>
<dbReference type="STRING" id="1287681.M7SWC4"/>